<proteinExistence type="predicted"/>
<dbReference type="Pfam" id="PF09998">
    <property type="entry name" value="DUF2239"/>
    <property type="match status" value="1"/>
</dbReference>
<reference evidence="1 2" key="1">
    <citation type="submission" date="2018-05" db="EMBL/GenBank/DDBJ databases">
        <title>The draft genome of strain NS-104.</title>
        <authorList>
            <person name="Hang P."/>
            <person name="Jiang J."/>
        </authorList>
    </citation>
    <scope>NUCLEOTIDE SEQUENCE [LARGE SCALE GENOMIC DNA]</scope>
    <source>
        <strain evidence="1 2">NS-104</strain>
    </source>
</reference>
<evidence type="ECO:0000313" key="1">
    <source>
        <dbReference type="EMBL" id="PWE56647.1"/>
    </source>
</evidence>
<dbReference type="AlphaFoldDB" id="A0A2U2DTM4"/>
<dbReference type="EMBL" id="QFBC01000003">
    <property type="protein sequence ID" value="PWE56647.1"/>
    <property type="molecule type" value="Genomic_DNA"/>
</dbReference>
<keyword evidence="2" id="KW-1185">Reference proteome</keyword>
<sequence>MTVSNTVTAFAGDALLASGAPLDVALSIKAALAGDPALSILAFDDRSGRQVDFDLRGTDAEIAARLRPATEPAAEAARRGAGRPKLGVVAREVTLLPRHWEWLSGQPGGASVALRKLVDAARNEGSAGVPGVRDAQQAADRFLLAMLGNQPGYEEATRALYAKDGTAFDRLSEIWPRDLRDHARRLAAPAFATA</sequence>
<name>A0A2U2DTM4_9HYPH</name>
<organism evidence="1 2">
    <name type="scientific">Metarhizobium album</name>
    <dbReference type="NCBI Taxonomy" id="2182425"/>
    <lineage>
        <taxon>Bacteria</taxon>
        <taxon>Pseudomonadati</taxon>
        <taxon>Pseudomonadota</taxon>
        <taxon>Alphaproteobacteria</taxon>
        <taxon>Hyphomicrobiales</taxon>
        <taxon>Rhizobiaceae</taxon>
        <taxon>Metarhizobium</taxon>
    </lineage>
</organism>
<comment type="caution">
    <text evidence="1">The sequence shown here is derived from an EMBL/GenBank/DDBJ whole genome shotgun (WGS) entry which is preliminary data.</text>
</comment>
<gene>
    <name evidence="1" type="ORF">DEM27_09770</name>
</gene>
<dbReference type="InterPro" id="IPR018715">
    <property type="entry name" value="DUF2239"/>
</dbReference>
<dbReference type="RefSeq" id="WP_109458023.1">
    <property type="nucleotide sequence ID" value="NZ_QFBC01000003.1"/>
</dbReference>
<protein>
    <submittedName>
        <fullName evidence="1">DUF2239 domain-containing protein</fullName>
    </submittedName>
</protein>
<accession>A0A2U2DTM4</accession>
<dbReference type="OrthoDB" id="282960at2"/>
<dbReference type="Proteomes" id="UP000245252">
    <property type="component" value="Unassembled WGS sequence"/>
</dbReference>
<evidence type="ECO:0000313" key="2">
    <source>
        <dbReference type="Proteomes" id="UP000245252"/>
    </source>
</evidence>